<sequence>MMKGMHAPLLGPHECPPVVGVCIAGAGRLCFVCEHAGQAIPERLDGLGLQETALNSHIAWDIGAYAVAEALSRRFDAPLAAQVYSRLVCDCNRLAEDPDCIPERSEHTTIPGNLALAPVARQARIDAIWTPFQDFVRQLLDARQAQGRLEALIAVHSFTPKYEDVVREMHCGLLFREDRRLADAVGAYLRQVPGLIVAENAPYSLFELQDYTIREHAERRGLPYLLVEIRQDLISTATGQQDWARRLGDAIEGALATLSEKHNPVSR</sequence>
<dbReference type="Proteomes" id="UP000095401">
    <property type="component" value="Chromosome"/>
</dbReference>
<dbReference type="RefSeq" id="WP_070077607.1">
    <property type="nucleotide sequence ID" value="NZ_CP017415.1"/>
</dbReference>
<evidence type="ECO:0000313" key="2">
    <source>
        <dbReference type="Proteomes" id="UP000095401"/>
    </source>
</evidence>
<dbReference type="InterPro" id="IPR007709">
    <property type="entry name" value="N-FG_amidohydro"/>
</dbReference>
<gene>
    <name evidence="1" type="ORF">BI364_03665</name>
</gene>
<evidence type="ECO:0008006" key="3">
    <source>
        <dbReference type="Google" id="ProtNLM"/>
    </source>
</evidence>
<organism evidence="1 2">
    <name type="scientific">Acidihalobacter yilgarnensis</name>
    <dbReference type="NCBI Taxonomy" id="2819280"/>
    <lineage>
        <taxon>Bacteria</taxon>
        <taxon>Pseudomonadati</taxon>
        <taxon>Pseudomonadota</taxon>
        <taxon>Gammaproteobacteria</taxon>
        <taxon>Chromatiales</taxon>
        <taxon>Ectothiorhodospiraceae</taxon>
        <taxon>Acidihalobacter</taxon>
    </lineage>
</organism>
<keyword evidence="2" id="KW-1185">Reference proteome</keyword>
<dbReference type="Pfam" id="PF05013">
    <property type="entry name" value="FGase"/>
    <property type="match status" value="1"/>
</dbReference>
<dbReference type="Gene3D" id="3.40.630.40">
    <property type="entry name" value="Zn-dependent exopeptidases"/>
    <property type="match status" value="1"/>
</dbReference>
<dbReference type="AlphaFoldDB" id="A0A1D8IL69"/>
<dbReference type="PIRSF" id="PIRSF029730">
    <property type="entry name" value="UCP029730"/>
    <property type="match status" value="1"/>
</dbReference>
<name>A0A1D8IL69_9GAMM</name>
<dbReference type="EMBL" id="CP017415">
    <property type="protein sequence ID" value="AOU97219.1"/>
    <property type="molecule type" value="Genomic_DNA"/>
</dbReference>
<dbReference type="SUPFAM" id="SSF53187">
    <property type="entry name" value="Zn-dependent exopeptidases"/>
    <property type="match status" value="1"/>
</dbReference>
<dbReference type="InterPro" id="IPR011227">
    <property type="entry name" value="UCP029730"/>
</dbReference>
<reference evidence="2" key="1">
    <citation type="submission" date="2016-09" db="EMBL/GenBank/DDBJ databases">
        <title>Acidihalobacter prosperus F5.</title>
        <authorList>
            <person name="Khaleque H.N."/>
            <person name="Ramsay J.P."/>
            <person name="Kaksonen A.H."/>
            <person name="Boxall N.J."/>
            <person name="Watkin E.L.J."/>
        </authorList>
    </citation>
    <scope>NUCLEOTIDE SEQUENCE [LARGE SCALE GENOMIC DNA]</scope>
    <source>
        <strain evidence="2">F5</strain>
    </source>
</reference>
<dbReference type="KEGG" id="aprs:BI364_03665"/>
<evidence type="ECO:0000313" key="1">
    <source>
        <dbReference type="EMBL" id="AOU97219.1"/>
    </source>
</evidence>
<accession>A0A1D8IL69</accession>
<proteinExistence type="predicted"/>
<protein>
    <recommendedName>
        <fullName evidence="3">N-formylglutamate amidohydrolase</fullName>
    </recommendedName>
</protein>